<sequence length="362" mass="42925">MDKLVLKLDATIGYLVIGINRMYKEKGSIYNFPYNAKSIYPKQLLKGFNSLLELCLIARVRPPNSLHELIFEWVEDWISKWPIFEIHEFEKEHYNYSILSNGILSEEAIEIVYEFSHVSAIEDELNTSSFIKELRASSQDQGMFEAYRIVRKWIIENPYMSEETYLKLITRFNKYEDLIRKAYQKVEKGITYNVCPNCHNIMNTYINERYQCDWIVCRRKDSGKKKPKEEKKVQFILKRAFKKFIQRPGLIELDLYDSLIDLGYNVELWPHLDTYDLKVTHSDSELAIDVKDWMNPKALAAQLIRPSTFLAPQIPFYILIPNHHRETSNYIGIVKKNNRPFFENSNNQIYFVNDFLKQLPSL</sequence>
<protein>
    <recommendedName>
        <fullName evidence="5">REase associating with pPIWI RE domain-containing protein</fullName>
    </recommendedName>
</protein>
<feature type="domain" description="REase associating with pPIWI RE" evidence="1">
    <location>
        <begin position="249"/>
        <end position="339"/>
    </location>
</feature>
<name>A0A315YYW6_SEDFL</name>
<dbReference type="InterPro" id="IPR041191">
    <property type="entry name" value="pPIWI_RE_Y"/>
</dbReference>
<dbReference type="InterPro" id="IPR040828">
    <property type="entry name" value="pPIWI_RE_REase"/>
</dbReference>
<gene>
    <name evidence="3" type="ORF">BC781_1101</name>
</gene>
<dbReference type="EMBL" id="QGDO01000010">
    <property type="protein sequence ID" value="PWJ34960.1"/>
    <property type="molecule type" value="Genomic_DNA"/>
</dbReference>
<dbReference type="AlphaFoldDB" id="A0A315YYW6"/>
<dbReference type="Proteomes" id="UP000245535">
    <property type="component" value="Unassembled WGS sequence"/>
</dbReference>
<feature type="domain" description="pPIWI-RE three-gene island" evidence="2">
    <location>
        <begin position="38"/>
        <end position="160"/>
    </location>
</feature>
<evidence type="ECO:0000313" key="4">
    <source>
        <dbReference type="Proteomes" id="UP000245535"/>
    </source>
</evidence>
<evidence type="ECO:0008006" key="5">
    <source>
        <dbReference type="Google" id="ProtNLM"/>
    </source>
</evidence>
<comment type="caution">
    <text evidence="3">The sequence shown here is derived from an EMBL/GenBank/DDBJ whole genome shotgun (WGS) entry which is preliminary data.</text>
</comment>
<dbReference type="Pfam" id="PF18154">
    <property type="entry name" value="pPIWI_RE_REase"/>
    <property type="match status" value="1"/>
</dbReference>
<evidence type="ECO:0000259" key="1">
    <source>
        <dbReference type="Pfam" id="PF18154"/>
    </source>
</evidence>
<proteinExistence type="predicted"/>
<organism evidence="3 4">
    <name type="scientific">Sediminitomix flava</name>
    <dbReference type="NCBI Taxonomy" id="379075"/>
    <lineage>
        <taxon>Bacteria</taxon>
        <taxon>Pseudomonadati</taxon>
        <taxon>Bacteroidota</taxon>
        <taxon>Cytophagia</taxon>
        <taxon>Cytophagales</taxon>
        <taxon>Flammeovirgaceae</taxon>
        <taxon>Sediminitomix</taxon>
    </lineage>
</organism>
<accession>A0A315YYW6</accession>
<keyword evidence="4" id="KW-1185">Reference proteome</keyword>
<dbReference type="RefSeq" id="WP_109622689.1">
    <property type="nucleotide sequence ID" value="NZ_QGDO01000010.1"/>
</dbReference>
<dbReference type="Pfam" id="PF18156">
    <property type="entry name" value="pPIWI_RE_Y"/>
    <property type="match status" value="1"/>
</dbReference>
<reference evidence="3 4" key="1">
    <citation type="submission" date="2018-03" db="EMBL/GenBank/DDBJ databases">
        <title>Genomic Encyclopedia of Archaeal and Bacterial Type Strains, Phase II (KMG-II): from individual species to whole genera.</title>
        <authorList>
            <person name="Goeker M."/>
        </authorList>
    </citation>
    <scope>NUCLEOTIDE SEQUENCE [LARGE SCALE GENOMIC DNA]</scope>
    <source>
        <strain evidence="3 4">DSM 28229</strain>
    </source>
</reference>
<evidence type="ECO:0000313" key="3">
    <source>
        <dbReference type="EMBL" id="PWJ34960.1"/>
    </source>
</evidence>
<dbReference type="OrthoDB" id="163187at2"/>
<evidence type="ECO:0000259" key="2">
    <source>
        <dbReference type="Pfam" id="PF18156"/>
    </source>
</evidence>